<evidence type="ECO:0000313" key="3">
    <source>
        <dbReference type="Proteomes" id="UP000301309"/>
    </source>
</evidence>
<protein>
    <submittedName>
        <fullName evidence="2">Uncharacterized protein</fullName>
    </submittedName>
</protein>
<evidence type="ECO:0000313" key="2">
    <source>
        <dbReference type="EMBL" id="GDY49585.1"/>
    </source>
</evidence>
<reference evidence="2 3" key="1">
    <citation type="journal article" date="2020" name="Int. J. Syst. Evol. Microbiol.">
        <title>Reclassification of Streptomyces castelarensis and Streptomyces sporoclivatus as later heterotypic synonyms of Streptomyces antimycoticus.</title>
        <authorList>
            <person name="Komaki H."/>
            <person name="Tamura T."/>
        </authorList>
    </citation>
    <scope>NUCLEOTIDE SEQUENCE [LARGE SCALE GENOMIC DNA]</scope>
    <source>
        <strain evidence="2 3">NBRC 13459</strain>
    </source>
</reference>
<comment type="caution">
    <text evidence="2">The sequence shown here is derived from an EMBL/GenBank/DDBJ whole genome shotgun (WGS) entry which is preliminary data.</text>
</comment>
<feature type="compositionally biased region" description="Basic and acidic residues" evidence="1">
    <location>
        <begin position="45"/>
        <end position="64"/>
    </location>
</feature>
<dbReference type="Proteomes" id="UP000301309">
    <property type="component" value="Unassembled WGS sequence"/>
</dbReference>
<name>A0A4D4KKV3_STRVO</name>
<accession>A0A4D4KKV3</accession>
<dbReference type="EMBL" id="BJHW01000001">
    <property type="protein sequence ID" value="GDY49585.1"/>
    <property type="molecule type" value="Genomic_DNA"/>
</dbReference>
<dbReference type="AlphaFoldDB" id="A0A4D4KKV3"/>
<gene>
    <name evidence="2" type="ORF">SVIO_002080</name>
</gene>
<keyword evidence="3" id="KW-1185">Reference proteome</keyword>
<evidence type="ECO:0000256" key="1">
    <source>
        <dbReference type="SAM" id="MobiDB-lite"/>
    </source>
</evidence>
<proteinExistence type="predicted"/>
<organism evidence="2 3">
    <name type="scientific">Streptomyces violaceusniger</name>
    <dbReference type="NCBI Taxonomy" id="68280"/>
    <lineage>
        <taxon>Bacteria</taxon>
        <taxon>Bacillati</taxon>
        <taxon>Actinomycetota</taxon>
        <taxon>Actinomycetes</taxon>
        <taxon>Kitasatosporales</taxon>
        <taxon>Streptomycetaceae</taxon>
        <taxon>Streptomyces</taxon>
        <taxon>Streptomyces violaceusniger group</taxon>
    </lineage>
</organism>
<sequence>MAGRQPVSNDGNASEPRIGGRTARTGVWFVAARGSVAATAVAGMRGDHRRTAAADRHGHRDSAVRRHRPAAPVARNKLGMRYRLAVSSLDASPLRGSHGRLPTSDEEGPLVLVSTPPAVSGRVAATEVKSLLLRLAGLS</sequence>
<feature type="region of interest" description="Disordered" evidence="1">
    <location>
        <begin position="42"/>
        <end position="68"/>
    </location>
</feature>